<evidence type="ECO:0000313" key="2">
    <source>
        <dbReference type="Proteomes" id="UP000694001"/>
    </source>
</evidence>
<accession>A0A975U1G7</accession>
<dbReference type="RefSeq" id="WP_218284485.1">
    <property type="nucleotide sequence ID" value="NZ_CP076448.1"/>
</dbReference>
<evidence type="ECO:0000313" key="1">
    <source>
        <dbReference type="EMBL" id="QXM23613.1"/>
    </source>
</evidence>
<keyword evidence="2" id="KW-1185">Reference proteome</keyword>
<dbReference type="KEGG" id="elio:KO353_09830"/>
<dbReference type="AlphaFoldDB" id="A0A975U1G7"/>
<dbReference type="GO" id="GO:0016787">
    <property type="term" value="F:hydrolase activity"/>
    <property type="evidence" value="ECO:0007669"/>
    <property type="project" value="UniProtKB-KW"/>
</dbReference>
<organism evidence="1 2">
    <name type="scientific">Elioraea tepida</name>
    <dbReference type="NCBI Taxonomy" id="2843330"/>
    <lineage>
        <taxon>Bacteria</taxon>
        <taxon>Pseudomonadati</taxon>
        <taxon>Pseudomonadota</taxon>
        <taxon>Alphaproteobacteria</taxon>
        <taxon>Acetobacterales</taxon>
        <taxon>Elioraeaceae</taxon>
        <taxon>Elioraea</taxon>
    </lineage>
</organism>
<proteinExistence type="predicted"/>
<keyword evidence="1" id="KW-0378">Hydrolase</keyword>
<protein>
    <submittedName>
        <fullName evidence="1">Cell wall hydrolase</fullName>
    </submittedName>
</protein>
<name>A0A975U1G7_9PROT</name>
<dbReference type="Proteomes" id="UP000694001">
    <property type="component" value="Chromosome"/>
</dbReference>
<sequence length="162" mass="16164">MRRAATGRAHAPAVAHARAEAAVRALAEALATHGRGEPVRALEGLASVVMNRVRAARLRRAPAAWGTDLASALAAAGLLPETGAEPAPDELIAACRRIAARAAAGSLPDPTGGALFWHRAGTPPPPEAEGGEAVRFGGLVFIRPAGGMASAGDRGPPIAAGG</sequence>
<dbReference type="EMBL" id="CP076448">
    <property type="protein sequence ID" value="QXM23613.1"/>
    <property type="molecule type" value="Genomic_DNA"/>
</dbReference>
<reference evidence="1" key="1">
    <citation type="submission" date="2021-06" db="EMBL/GenBank/DDBJ databases">
        <title>Elioraea tepida, sp. nov., a moderately thermophilic aerobic anoxygenic phototrophic bacterium isolated from an alkaline siliceous hot spring mat community in Yellowstone National Park, WY, USA.</title>
        <authorList>
            <person name="Saini M.K."/>
            <person name="Yoshida S."/>
            <person name="Sebastian A."/>
            <person name="Hirose S."/>
            <person name="Hara E."/>
            <person name="Tamaki H."/>
            <person name="Soulier N.T."/>
            <person name="Albert I."/>
            <person name="Hanada S."/>
            <person name="Bryant D.A."/>
            <person name="Tank M."/>
        </authorList>
    </citation>
    <scope>NUCLEOTIDE SEQUENCE</scope>
    <source>
        <strain evidence="1">MS-P2</strain>
    </source>
</reference>
<gene>
    <name evidence="1" type="ORF">KO353_09830</name>
</gene>